<dbReference type="Pfam" id="PF13193">
    <property type="entry name" value="AMP-binding_C"/>
    <property type="match status" value="1"/>
</dbReference>
<evidence type="ECO:0000313" key="3">
    <source>
        <dbReference type="EMBL" id="KAL1407819.1"/>
    </source>
</evidence>
<evidence type="ECO:0008006" key="5">
    <source>
        <dbReference type="Google" id="ProtNLM"/>
    </source>
</evidence>
<dbReference type="PANTHER" id="PTHR24096">
    <property type="entry name" value="LONG-CHAIN-FATTY-ACID--COA LIGASE"/>
    <property type="match status" value="1"/>
</dbReference>
<sequence>MPIRRSMDEVDAILTRPGSLFELTTFQHPCGAIVKNYKNSPPNHRAFIEAQLNKFADRVFLSSSNDGPGRQRLTYKQAHDASVRRAAWLRSKGVGVGTRVALAGQNSNQWVINWIALHYLGAVPVYVNTTLTLEANIHCLALAEPRLVLVDAENAGVFGAVRDQLTVHYVGELYAWAPTTGLPPAVRAAVPEIDESTVTPALLNSVIWGAGLEGLGPASDGTILFTSGTTGLPKAVISTQAAGLHNVISGMVSGARALLREGKINDPAEIPPPAQQPSTLLVVPLFHSTGGQAWLMRMLGVGGKLTFMGRWKVPEAIKIITSEGVNMLGGVPAIPVAIINHPDLPKSQVFSTISYGGAPSPDRLVSDIHSKWPNAMVINGWGMTETSALHCALGGIDLAEHPNSCGRPVPCGEVKIVDAETKQEVAPGAVGVILARGPNVMTKYLGNPKATEETLDADGWLDTGDMGRLDADGFLYIVDRAKDIIIRGGENISSVEIESALYLDDRVAEAAAVPVPDDALGELVAAIVSLRPGASATGASIRDAVAHRLRRHARPVLVVVHHELIPRNGNGKVIKTECKEIVVAAWEKEKKAPRAKL</sequence>
<dbReference type="PANTHER" id="PTHR24096:SF393">
    <property type="entry name" value="LIGASE, PUTATIVE-RELATED"/>
    <property type="match status" value="1"/>
</dbReference>
<evidence type="ECO:0000313" key="4">
    <source>
        <dbReference type="Proteomes" id="UP001565368"/>
    </source>
</evidence>
<dbReference type="RefSeq" id="XP_069207763.1">
    <property type="nucleotide sequence ID" value="XM_069355692.1"/>
</dbReference>
<proteinExistence type="predicted"/>
<dbReference type="InterPro" id="IPR020845">
    <property type="entry name" value="AMP-binding_CS"/>
</dbReference>
<reference evidence="3 4" key="1">
    <citation type="submission" date="2023-08" db="EMBL/GenBank/DDBJ databases">
        <title>Annotated Genome Sequence of Vanrija albida AlHP1.</title>
        <authorList>
            <person name="Herzog R."/>
        </authorList>
    </citation>
    <scope>NUCLEOTIDE SEQUENCE [LARGE SCALE GENOMIC DNA]</scope>
    <source>
        <strain evidence="3 4">AlHP1</strain>
    </source>
</reference>
<dbReference type="InterPro" id="IPR000873">
    <property type="entry name" value="AMP-dep_synth/lig_dom"/>
</dbReference>
<dbReference type="Proteomes" id="UP001565368">
    <property type="component" value="Unassembled WGS sequence"/>
</dbReference>
<dbReference type="InterPro" id="IPR025110">
    <property type="entry name" value="AMP-bd_C"/>
</dbReference>
<evidence type="ECO:0000259" key="2">
    <source>
        <dbReference type="Pfam" id="PF13193"/>
    </source>
</evidence>
<dbReference type="Pfam" id="PF00501">
    <property type="entry name" value="AMP-binding"/>
    <property type="match status" value="1"/>
</dbReference>
<dbReference type="EMBL" id="JBBXJM010000005">
    <property type="protein sequence ID" value="KAL1407819.1"/>
    <property type="molecule type" value="Genomic_DNA"/>
</dbReference>
<dbReference type="Gene3D" id="3.30.300.30">
    <property type="match status" value="1"/>
</dbReference>
<evidence type="ECO:0000259" key="1">
    <source>
        <dbReference type="Pfam" id="PF00501"/>
    </source>
</evidence>
<name>A0ABR3PZE8_9TREE</name>
<accession>A0ABR3PZE8</accession>
<gene>
    <name evidence="3" type="ORF">Q8F55_007254</name>
</gene>
<comment type="caution">
    <text evidence="3">The sequence shown here is derived from an EMBL/GenBank/DDBJ whole genome shotgun (WGS) entry which is preliminary data.</text>
</comment>
<dbReference type="InterPro" id="IPR045851">
    <property type="entry name" value="AMP-bd_C_sf"/>
</dbReference>
<dbReference type="GeneID" id="95988297"/>
<dbReference type="SUPFAM" id="SSF56801">
    <property type="entry name" value="Acetyl-CoA synthetase-like"/>
    <property type="match status" value="1"/>
</dbReference>
<organism evidence="3 4">
    <name type="scientific">Vanrija albida</name>
    <dbReference type="NCBI Taxonomy" id="181172"/>
    <lineage>
        <taxon>Eukaryota</taxon>
        <taxon>Fungi</taxon>
        <taxon>Dikarya</taxon>
        <taxon>Basidiomycota</taxon>
        <taxon>Agaricomycotina</taxon>
        <taxon>Tremellomycetes</taxon>
        <taxon>Trichosporonales</taxon>
        <taxon>Trichosporonaceae</taxon>
        <taxon>Vanrija</taxon>
    </lineage>
</organism>
<dbReference type="PROSITE" id="PS00455">
    <property type="entry name" value="AMP_BINDING"/>
    <property type="match status" value="1"/>
</dbReference>
<dbReference type="Gene3D" id="3.40.50.12780">
    <property type="entry name" value="N-terminal domain of ligase-like"/>
    <property type="match status" value="1"/>
</dbReference>
<feature type="domain" description="AMP-dependent synthetase/ligase" evidence="1">
    <location>
        <begin position="49"/>
        <end position="445"/>
    </location>
</feature>
<dbReference type="InterPro" id="IPR042099">
    <property type="entry name" value="ANL_N_sf"/>
</dbReference>
<protein>
    <recommendedName>
        <fullName evidence="5">AMP-dependent synthetase/ligase domain-containing protein</fullName>
    </recommendedName>
</protein>
<keyword evidence="4" id="KW-1185">Reference proteome</keyword>
<feature type="domain" description="AMP-binding enzyme C-terminal" evidence="2">
    <location>
        <begin position="496"/>
        <end position="572"/>
    </location>
</feature>